<evidence type="ECO:0000313" key="3">
    <source>
        <dbReference type="Proteomes" id="UP001327560"/>
    </source>
</evidence>
<dbReference type="InterPro" id="IPR029052">
    <property type="entry name" value="Metallo-depent_PP-like"/>
</dbReference>
<name>A0AAQ3JV44_9LILI</name>
<accession>A0AAQ3JV44</accession>
<dbReference type="Pfam" id="PF00149">
    <property type="entry name" value="Metallophos"/>
    <property type="match status" value="1"/>
</dbReference>
<dbReference type="PANTHER" id="PTHR46546">
    <property type="entry name" value="SHEWANELLA-LIKE PROTEIN PHOSPHATASE 1"/>
    <property type="match status" value="1"/>
</dbReference>
<organism evidence="2 3">
    <name type="scientific">Canna indica</name>
    <name type="common">Indian-shot</name>
    <dbReference type="NCBI Taxonomy" id="4628"/>
    <lineage>
        <taxon>Eukaryota</taxon>
        <taxon>Viridiplantae</taxon>
        <taxon>Streptophyta</taxon>
        <taxon>Embryophyta</taxon>
        <taxon>Tracheophyta</taxon>
        <taxon>Spermatophyta</taxon>
        <taxon>Magnoliopsida</taxon>
        <taxon>Liliopsida</taxon>
        <taxon>Zingiberales</taxon>
        <taxon>Cannaceae</taxon>
        <taxon>Canna</taxon>
    </lineage>
</organism>
<dbReference type="AlphaFoldDB" id="A0AAQ3JV44"/>
<dbReference type="SUPFAM" id="SSF56300">
    <property type="entry name" value="Metallo-dependent phosphatases"/>
    <property type="match status" value="1"/>
</dbReference>
<dbReference type="Proteomes" id="UP001327560">
    <property type="component" value="Chromosome 2"/>
</dbReference>
<protein>
    <submittedName>
        <fullName evidence="2">Shewanella-like protein phosphatase 1</fullName>
    </submittedName>
</protein>
<dbReference type="InterPro" id="IPR004843">
    <property type="entry name" value="Calcineurin-like_PHP"/>
</dbReference>
<dbReference type="Gene3D" id="3.60.21.10">
    <property type="match status" value="1"/>
</dbReference>
<keyword evidence="3" id="KW-1185">Reference proteome</keyword>
<evidence type="ECO:0000259" key="1">
    <source>
        <dbReference type="Pfam" id="PF00149"/>
    </source>
</evidence>
<reference evidence="2 3" key="1">
    <citation type="submission" date="2023-10" db="EMBL/GenBank/DDBJ databases">
        <title>Chromosome-scale genome assembly provides insights into flower coloration mechanisms of Canna indica.</title>
        <authorList>
            <person name="Li C."/>
        </authorList>
    </citation>
    <scope>NUCLEOTIDE SEQUENCE [LARGE SCALE GENOMIC DNA]</scope>
    <source>
        <tissue evidence="2">Flower</tissue>
    </source>
</reference>
<proteinExistence type="predicted"/>
<evidence type="ECO:0000313" key="2">
    <source>
        <dbReference type="EMBL" id="WOK96681.1"/>
    </source>
</evidence>
<dbReference type="GO" id="GO:0016787">
    <property type="term" value="F:hydrolase activity"/>
    <property type="evidence" value="ECO:0007669"/>
    <property type="project" value="InterPro"/>
</dbReference>
<gene>
    <name evidence="2" type="ORF">Cni_G05388</name>
</gene>
<sequence length="333" mass="37217">MIHMQSFGDLHGDISKTRHALEMAGVLSSHSEDLWIGGKTVLVQLGDILDRGEDEIAILSLLRSLDIQAKSTGGAVFQVNGNHETMNVEGDFRYVDPGGFDECIDFVEYLDEYGDDWDDAFVGWNRASRSWKEKRKASYSHCTHSDIVKMQMGVVARSSLFMPGGPLACELARHALVLKVDDWIFCHGGLLPHHVSYGIEKMNEEVSLWMRDFGEGSDAPEVLSIATRGESSVVWNRLYSRDSADANYQSLQISSILEDTLQALGAKGMIVGHTPQYNGVNSKYNKRIWCIDVGMSSGVLDSRPEVLEIVDNKVRVIRNKLNFLDELDVINYI</sequence>
<feature type="domain" description="Calcineurin-like phosphoesterase" evidence="1">
    <location>
        <begin position="7"/>
        <end position="215"/>
    </location>
</feature>
<dbReference type="EMBL" id="CP136891">
    <property type="protein sequence ID" value="WOK96681.1"/>
    <property type="molecule type" value="Genomic_DNA"/>
</dbReference>
<dbReference type="PANTHER" id="PTHR46546:SF4">
    <property type="entry name" value="SHEWANELLA-LIKE PROTEIN PHOSPHATASE 1"/>
    <property type="match status" value="1"/>
</dbReference>